<dbReference type="Gene3D" id="1.20.1250.20">
    <property type="entry name" value="MFS general substrate transporter like domains"/>
    <property type="match status" value="1"/>
</dbReference>
<feature type="region of interest" description="Disordered" evidence="10">
    <location>
        <begin position="1"/>
        <end position="21"/>
    </location>
</feature>
<keyword evidence="6 11" id="KW-1133">Transmembrane helix</keyword>
<keyword evidence="5 11" id="KW-0812">Transmembrane</keyword>
<evidence type="ECO:0000256" key="2">
    <source>
        <dbReference type="ARBA" id="ARBA00010992"/>
    </source>
</evidence>
<feature type="transmembrane region" description="Helical" evidence="11">
    <location>
        <begin position="393"/>
        <end position="414"/>
    </location>
</feature>
<feature type="transmembrane region" description="Helical" evidence="11">
    <location>
        <begin position="234"/>
        <end position="253"/>
    </location>
</feature>
<evidence type="ECO:0000256" key="8">
    <source>
        <dbReference type="ARBA" id="ARBA00026248"/>
    </source>
</evidence>
<feature type="transmembrane region" description="Helical" evidence="11">
    <location>
        <begin position="177"/>
        <end position="194"/>
    </location>
</feature>
<keyword evidence="3 9" id="KW-0813">Transport</keyword>
<evidence type="ECO:0000259" key="12">
    <source>
        <dbReference type="PROSITE" id="PS50850"/>
    </source>
</evidence>
<evidence type="ECO:0000256" key="6">
    <source>
        <dbReference type="ARBA" id="ARBA00022989"/>
    </source>
</evidence>
<dbReference type="RefSeq" id="XP_067545855.1">
    <property type="nucleotide sequence ID" value="XM_067694909.1"/>
</dbReference>
<evidence type="ECO:0000313" key="14">
    <source>
        <dbReference type="Proteomes" id="UP000669133"/>
    </source>
</evidence>
<gene>
    <name evidence="13" type="ORF">I9W82_005703</name>
</gene>
<evidence type="ECO:0000256" key="7">
    <source>
        <dbReference type="ARBA" id="ARBA00023136"/>
    </source>
</evidence>
<dbReference type="GeneID" id="93654332"/>
<evidence type="ECO:0000256" key="3">
    <source>
        <dbReference type="ARBA" id="ARBA00022448"/>
    </source>
</evidence>
<dbReference type="PROSITE" id="PS50850">
    <property type="entry name" value="MFS"/>
    <property type="match status" value="1"/>
</dbReference>
<dbReference type="AlphaFoldDB" id="A0A8H7ZA60"/>
<dbReference type="InterPro" id="IPR036259">
    <property type="entry name" value="MFS_trans_sf"/>
</dbReference>
<sequence>MNVITNFSADTSQSNSKMNNSDDAVYEIKGDDKVIRAASVSSDLEEKSTAVTTSTNANVDDYISKFLEMSEDARADDQREKQMTLKEGIKTFPKAIAWSLILSTALIMEGYDTNLLTSFYAYPGFRKKFGDFYSDINDYQIPARWQTGLSMGYQCGQLIGLWWAGVFADKIGYRKTLMPALAISVGLIFIQFFAPNRDVLLLSYILLGINWGSYQTITVTYASEIAPASLRVYLTTYVNVCWVFGQLISAGVIKGISNMSDPHAYRIAYAIQWVWPIPILVGVYLAPESPYFLVKKGRLQEAKHSLMRLLTTNSYLPEKGLVVESMVSKIQLIVREEDATNAGASFKECFTGKNFRRTRISAMTWLFQNITGSALMGYSTYFYEQAGLDLSNAFTFSIVQYCLGIIGTFGSWFLSQKLGRFPIFFGGLCTQAVLLLVTGGLGTSSSKGASWGIGSMLLVYTFVYDLTVGPMCYCIVPEMPSAKLRQKTVMLSRFLYNVAGIITGILSSYMLNPTEWNWKAKTGFFWAGFAIFAVIWTWFELPETKNRTFAELDKLFEQGVPARKFKHTIPKTFDAGEMMEKLGDSGIKNIVNEREHIEYADDELK</sequence>
<protein>
    <submittedName>
        <fullName evidence="13">MAL1</fullName>
    </submittedName>
</protein>
<feature type="transmembrane region" description="Helical" evidence="11">
    <location>
        <begin position="362"/>
        <end position="381"/>
    </location>
</feature>
<feature type="transmembrane region" description="Helical" evidence="11">
    <location>
        <begin position="273"/>
        <end position="294"/>
    </location>
</feature>
<evidence type="ECO:0000256" key="1">
    <source>
        <dbReference type="ARBA" id="ARBA00004141"/>
    </source>
</evidence>
<accession>A0A8H7ZA60</accession>
<dbReference type="GO" id="GO:0005351">
    <property type="term" value="F:carbohydrate:proton symporter activity"/>
    <property type="evidence" value="ECO:0007669"/>
    <property type="project" value="TreeGrafter"/>
</dbReference>
<dbReference type="SUPFAM" id="SSF103473">
    <property type="entry name" value="MFS general substrate transporter"/>
    <property type="match status" value="1"/>
</dbReference>
<dbReference type="PANTHER" id="PTHR48022:SF5">
    <property type="entry name" value="ALPHA-GLUCOSIDES PERMEASE MPH2-RELATED"/>
    <property type="match status" value="1"/>
</dbReference>
<keyword evidence="7 11" id="KW-0472">Membrane</keyword>
<feature type="transmembrane region" description="Helical" evidence="11">
    <location>
        <begin position="421"/>
        <end position="441"/>
    </location>
</feature>
<dbReference type="PROSITE" id="PS00217">
    <property type="entry name" value="SUGAR_TRANSPORT_2"/>
    <property type="match status" value="1"/>
</dbReference>
<feature type="transmembrane region" description="Helical" evidence="11">
    <location>
        <begin position="453"/>
        <end position="473"/>
    </location>
</feature>
<dbReference type="OrthoDB" id="6612291at2759"/>
<dbReference type="Pfam" id="PF00083">
    <property type="entry name" value="Sugar_tr"/>
    <property type="match status" value="1"/>
</dbReference>
<dbReference type="EMBL" id="JAEOAQ010000009">
    <property type="protein sequence ID" value="KAG5416739.1"/>
    <property type="molecule type" value="Genomic_DNA"/>
</dbReference>
<comment type="caution">
    <text evidence="13">The sequence shown here is derived from an EMBL/GenBank/DDBJ whole genome shotgun (WGS) entry which is preliminary data.</text>
</comment>
<evidence type="ECO:0000256" key="4">
    <source>
        <dbReference type="ARBA" id="ARBA00022597"/>
    </source>
</evidence>
<feature type="domain" description="Major facilitator superfamily (MFS) profile" evidence="12">
    <location>
        <begin position="98"/>
        <end position="545"/>
    </location>
</feature>
<keyword evidence="4" id="KW-0762">Sugar transport</keyword>
<name>A0A8H7ZA60_9ASCO</name>
<feature type="transmembrane region" description="Helical" evidence="11">
    <location>
        <begin position="523"/>
        <end position="539"/>
    </location>
</feature>
<dbReference type="InterPro" id="IPR020846">
    <property type="entry name" value="MFS_dom"/>
</dbReference>
<dbReference type="InterPro" id="IPR005829">
    <property type="entry name" value="Sugar_transporter_CS"/>
</dbReference>
<feature type="transmembrane region" description="Helical" evidence="11">
    <location>
        <begin position="494"/>
        <end position="511"/>
    </location>
</feature>
<comment type="subcellular location">
    <subcellularLocation>
        <location evidence="1">Membrane</location>
        <topology evidence="1">Multi-pass membrane protein</topology>
    </subcellularLocation>
</comment>
<dbReference type="InterPro" id="IPR050360">
    <property type="entry name" value="MFS_Sugar_Transporters"/>
</dbReference>
<reference evidence="13 14" key="1">
    <citation type="submission" date="2020-12" db="EMBL/GenBank/DDBJ databases">
        <title>Effect of drift, selection, and recombination on the evolution of hybrid genomes in Candida yeast pathogens.</title>
        <authorList>
            <person name="Mixao V."/>
            <person name="Ksiezopolska E."/>
            <person name="Saus E."/>
            <person name="Boekhout T."/>
            <person name="Gacser A."/>
            <person name="Gabaldon T."/>
        </authorList>
    </citation>
    <scope>NUCLEOTIDE SEQUENCE [LARGE SCALE GENOMIC DNA]</scope>
    <source>
        <strain evidence="13 14">BP57</strain>
    </source>
</reference>
<dbReference type="InterPro" id="IPR005828">
    <property type="entry name" value="MFS_sugar_transport-like"/>
</dbReference>
<evidence type="ECO:0000256" key="5">
    <source>
        <dbReference type="ARBA" id="ARBA00022692"/>
    </source>
</evidence>
<dbReference type="Proteomes" id="UP000669133">
    <property type="component" value="Unassembled WGS sequence"/>
</dbReference>
<comment type="similarity">
    <text evidence="2 9">Belongs to the major facilitator superfamily. Sugar transporter (TC 2.A.1.1) family.</text>
</comment>
<evidence type="ECO:0000256" key="11">
    <source>
        <dbReference type="SAM" id="Phobius"/>
    </source>
</evidence>
<proteinExistence type="inferred from homology"/>
<dbReference type="GO" id="GO:0016020">
    <property type="term" value="C:membrane"/>
    <property type="evidence" value="ECO:0007669"/>
    <property type="project" value="UniProtKB-SubCell"/>
</dbReference>
<evidence type="ECO:0000313" key="13">
    <source>
        <dbReference type="EMBL" id="KAG5416739.1"/>
    </source>
</evidence>
<dbReference type="PANTHER" id="PTHR48022">
    <property type="entry name" value="PLASTIDIC GLUCOSE TRANSPORTER 4"/>
    <property type="match status" value="1"/>
</dbReference>
<organism evidence="13 14">
    <name type="scientific">Candida metapsilosis</name>
    <dbReference type="NCBI Taxonomy" id="273372"/>
    <lineage>
        <taxon>Eukaryota</taxon>
        <taxon>Fungi</taxon>
        <taxon>Dikarya</taxon>
        <taxon>Ascomycota</taxon>
        <taxon>Saccharomycotina</taxon>
        <taxon>Pichiomycetes</taxon>
        <taxon>Debaryomycetaceae</taxon>
        <taxon>Candida/Lodderomyces clade</taxon>
        <taxon>Candida</taxon>
    </lineage>
</organism>
<dbReference type="InterPro" id="IPR003663">
    <property type="entry name" value="Sugar/inositol_transpt"/>
</dbReference>
<evidence type="ECO:0000256" key="9">
    <source>
        <dbReference type="RuleBase" id="RU003346"/>
    </source>
</evidence>
<feature type="transmembrane region" description="Helical" evidence="11">
    <location>
        <begin position="200"/>
        <end position="222"/>
    </location>
</feature>
<dbReference type="GO" id="GO:0000023">
    <property type="term" value="P:maltose metabolic process"/>
    <property type="evidence" value="ECO:0007669"/>
    <property type="project" value="UniProtKB-KW"/>
</dbReference>
<dbReference type="NCBIfam" id="TIGR00879">
    <property type="entry name" value="SP"/>
    <property type="match status" value="1"/>
</dbReference>
<dbReference type="FunFam" id="1.20.1250.20:FF:000254">
    <property type="entry name" value="MAL31p Maltose permease"/>
    <property type="match status" value="1"/>
</dbReference>
<evidence type="ECO:0000256" key="10">
    <source>
        <dbReference type="SAM" id="MobiDB-lite"/>
    </source>
</evidence>
<keyword evidence="14" id="KW-1185">Reference proteome</keyword>
<keyword evidence="8" id="KW-0462">Maltose metabolism</keyword>